<reference evidence="10 11" key="1">
    <citation type="journal article" date="2021" name="BMC Genomics">
        <title>Datura genome reveals duplications of psychoactive alkaloid biosynthetic genes and high mutation rate following tissue culture.</title>
        <authorList>
            <person name="Rajewski A."/>
            <person name="Carter-House D."/>
            <person name="Stajich J."/>
            <person name="Litt A."/>
        </authorList>
    </citation>
    <scope>NUCLEOTIDE SEQUENCE [LARGE SCALE GENOMIC DNA]</scope>
    <source>
        <strain evidence="10">AR-01</strain>
    </source>
</reference>
<protein>
    <recommendedName>
        <fullName evidence="12">Transposase MuDR plant domain-containing protein</fullName>
    </recommendedName>
</protein>
<evidence type="ECO:0000256" key="8">
    <source>
        <dbReference type="SAM" id="MobiDB-lite"/>
    </source>
</evidence>
<dbReference type="Proteomes" id="UP000823775">
    <property type="component" value="Unassembled WGS sequence"/>
</dbReference>
<keyword evidence="4" id="KW-0677">Repeat</keyword>
<name>A0ABS8T622_DATST</name>
<feature type="transmembrane region" description="Helical" evidence="9">
    <location>
        <begin position="369"/>
        <end position="391"/>
    </location>
</feature>
<keyword evidence="9" id="KW-1133">Transmembrane helix</keyword>
<evidence type="ECO:0000313" key="10">
    <source>
        <dbReference type="EMBL" id="MCD7466837.1"/>
    </source>
</evidence>
<comment type="caution">
    <text evidence="10">The sequence shown here is derived from an EMBL/GenBank/DDBJ whole genome shotgun (WGS) entry which is preliminary data.</text>
</comment>
<keyword evidence="2" id="KW-0109">Calcium transport</keyword>
<keyword evidence="5" id="KW-0106">Calcium</keyword>
<evidence type="ECO:0000313" key="11">
    <source>
        <dbReference type="Proteomes" id="UP000823775"/>
    </source>
</evidence>
<accession>A0ABS8T622</accession>
<keyword evidence="3" id="KW-0107">Calcium channel</keyword>
<evidence type="ECO:0000256" key="2">
    <source>
        <dbReference type="ARBA" id="ARBA00022568"/>
    </source>
</evidence>
<keyword evidence="9" id="KW-0472">Membrane</keyword>
<proteinExistence type="predicted"/>
<feature type="compositionally biased region" description="Polar residues" evidence="8">
    <location>
        <begin position="32"/>
        <end position="52"/>
    </location>
</feature>
<feature type="compositionally biased region" description="Acidic residues" evidence="8">
    <location>
        <begin position="95"/>
        <end position="106"/>
    </location>
</feature>
<feature type="region of interest" description="Disordered" evidence="8">
    <location>
        <begin position="32"/>
        <end position="53"/>
    </location>
</feature>
<keyword evidence="7" id="KW-0407">Ion channel</keyword>
<dbReference type="InterPro" id="IPR044581">
    <property type="entry name" value="TPC1_plant"/>
</dbReference>
<sequence length="435" mass="50172">MHYHNFDRNVHNREIGGPSNALVLFQNLDQSVRHPQNPSTSELVGGNSNQHRPAQVESIDRCNDFEDDPRLTQPTVLVENNDVANDEVNVSDSDIPLDYEVTDDDLSSGGDDYSDKDVASPGDGRVKYHSNEIRYLDNTEEGPEDFAYTRDNDPIRAAALWNQKNPGFIRSGMLFDNKQKMKVAVRLYSLYHRKEFISDRCKGKYWKVICRRYEQGCRWMIRFREIPNGMWQAGKMIEEHICTMDAYREEDHSNLNSNVIAVALKPSIIINPDISIKDVQVNIKRKTLAVALIERKEPWPLAIRKKFEEYWGRAQMHTDHKNYNTEDGIFEILTFARTDLREGCQIGNPSYTRLILLVSYKELASWTHVYFFSFYLIAILWLLNLIVVFLLEAFQAEMNLEASTRSVDVDDKPVTSPLGKVRDVALAFVKPSVKK</sequence>
<keyword evidence="11" id="KW-1185">Reference proteome</keyword>
<keyword evidence="9" id="KW-0812">Transmembrane</keyword>
<evidence type="ECO:0000256" key="4">
    <source>
        <dbReference type="ARBA" id="ARBA00022737"/>
    </source>
</evidence>
<gene>
    <name evidence="10" type="ORF">HAX54_003875</name>
</gene>
<dbReference type="EMBL" id="JACEIK010001178">
    <property type="protein sequence ID" value="MCD7466837.1"/>
    <property type="molecule type" value="Genomic_DNA"/>
</dbReference>
<dbReference type="PANTHER" id="PTHR46988:SF2">
    <property type="entry name" value="TWO PORE CALCIUM CHANNEL PROTEIN 1"/>
    <property type="match status" value="1"/>
</dbReference>
<evidence type="ECO:0000256" key="6">
    <source>
        <dbReference type="ARBA" id="ARBA00023065"/>
    </source>
</evidence>
<keyword evidence="1" id="KW-0813">Transport</keyword>
<organism evidence="10 11">
    <name type="scientific">Datura stramonium</name>
    <name type="common">Jimsonweed</name>
    <name type="synonym">Common thornapple</name>
    <dbReference type="NCBI Taxonomy" id="4076"/>
    <lineage>
        <taxon>Eukaryota</taxon>
        <taxon>Viridiplantae</taxon>
        <taxon>Streptophyta</taxon>
        <taxon>Embryophyta</taxon>
        <taxon>Tracheophyta</taxon>
        <taxon>Spermatophyta</taxon>
        <taxon>Magnoliopsida</taxon>
        <taxon>eudicotyledons</taxon>
        <taxon>Gunneridae</taxon>
        <taxon>Pentapetalae</taxon>
        <taxon>asterids</taxon>
        <taxon>lamiids</taxon>
        <taxon>Solanales</taxon>
        <taxon>Solanaceae</taxon>
        <taxon>Solanoideae</taxon>
        <taxon>Datureae</taxon>
        <taxon>Datura</taxon>
    </lineage>
</organism>
<evidence type="ECO:0000256" key="3">
    <source>
        <dbReference type="ARBA" id="ARBA00022673"/>
    </source>
</evidence>
<evidence type="ECO:0000256" key="5">
    <source>
        <dbReference type="ARBA" id="ARBA00022837"/>
    </source>
</evidence>
<evidence type="ECO:0000256" key="9">
    <source>
        <dbReference type="SAM" id="Phobius"/>
    </source>
</evidence>
<dbReference type="PANTHER" id="PTHR46988">
    <property type="entry name" value="TWO PORE CALCIUM CHANNEL PROTEIN 1"/>
    <property type="match status" value="1"/>
</dbReference>
<feature type="compositionally biased region" description="Basic and acidic residues" evidence="8">
    <location>
        <begin position="113"/>
        <end position="124"/>
    </location>
</feature>
<evidence type="ECO:0000256" key="1">
    <source>
        <dbReference type="ARBA" id="ARBA00022448"/>
    </source>
</evidence>
<feature type="region of interest" description="Disordered" evidence="8">
    <location>
        <begin position="88"/>
        <end position="124"/>
    </location>
</feature>
<evidence type="ECO:0008006" key="12">
    <source>
        <dbReference type="Google" id="ProtNLM"/>
    </source>
</evidence>
<evidence type="ECO:0000256" key="7">
    <source>
        <dbReference type="ARBA" id="ARBA00023303"/>
    </source>
</evidence>
<keyword evidence="6" id="KW-0406">Ion transport</keyword>